<accession>A0A453IC28</accession>
<dbReference type="Proteomes" id="UP000015105">
    <property type="component" value="Chromosome 4D"/>
</dbReference>
<dbReference type="AlphaFoldDB" id="A0A453IC28"/>
<evidence type="ECO:0000256" key="1">
    <source>
        <dbReference type="SAM" id="MobiDB-lite"/>
    </source>
</evidence>
<reference evidence="3" key="2">
    <citation type="journal article" date="2017" name="Nat. Plants">
        <title>The Aegilops tauschii genome reveals multiple impacts of transposons.</title>
        <authorList>
            <person name="Zhao G."/>
            <person name="Zou C."/>
            <person name="Li K."/>
            <person name="Wang K."/>
            <person name="Li T."/>
            <person name="Gao L."/>
            <person name="Zhang X."/>
            <person name="Wang H."/>
            <person name="Yang Z."/>
            <person name="Liu X."/>
            <person name="Jiang W."/>
            <person name="Mao L."/>
            <person name="Kong X."/>
            <person name="Jiao Y."/>
            <person name="Jia J."/>
        </authorList>
    </citation>
    <scope>NUCLEOTIDE SEQUENCE [LARGE SCALE GENOMIC DNA]</scope>
    <source>
        <strain evidence="3">cv. AL8/78</strain>
    </source>
</reference>
<keyword evidence="3" id="KW-1185">Reference proteome</keyword>
<protein>
    <submittedName>
        <fullName evidence="2">Uncharacterized protein</fullName>
    </submittedName>
</protein>
<name>A0A453IC28_AEGTS</name>
<reference evidence="2" key="5">
    <citation type="journal article" date="2021" name="G3 (Bethesda)">
        <title>Aegilops tauschii genome assembly Aet v5.0 features greater sequence contiguity and improved annotation.</title>
        <authorList>
            <person name="Wang L."/>
            <person name="Zhu T."/>
            <person name="Rodriguez J.C."/>
            <person name="Deal K.R."/>
            <person name="Dubcovsky J."/>
            <person name="McGuire P.E."/>
            <person name="Lux T."/>
            <person name="Spannagl M."/>
            <person name="Mayer K.F.X."/>
            <person name="Baldrich P."/>
            <person name="Meyers B.C."/>
            <person name="Huo N."/>
            <person name="Gu Y.Q."/>
            <person name="Zhou H."/>
            <person name="Devos K.M."/>
            <person name="Bennetzen J.L."/>
            <person name="Unver T."/>
            <person name="Budak H."/>
            <person name="Gulick P.J."/>
            <person name="Galiba G."/>
            <person name="Kalapos B."/>
            <person name="Nelson D.R."/>
            <person name="Li P."/>
            <person name="You F.M."/>
            <person name="Luo M.C."/>
            <person name="Dvorak J."/>
        </authorList>
    </citation>
    <scope>NUCLEOTIDE SEQUENCE [LARGE SCALE GENOMIC DNA]</scope>
    <source>
        <strain evidence="2">cv. AL8/78</strain>
    </source>
</reference>
<evidence type="ECO:0000313" key="2">
    <source>
        <dbReference type="EnsemblPlants" id="AET4Gv20515300.1"/>
    </source>
</evidence>
<reference evidence="3" key="1">
    <citation type="journal article" date="2014" name="Science">
        <title>Ancient hybridizations among the ancestral genomes of bread wheat.</title>
        <authorList>
            <consortium name="International Wheat Genome Sequencing Consortium,"/>
            <person name="Marcussen T."/>
            <person name="Sandve S.R."/>
            <person name="Heier L."/>
            <person name="Spannagl M."/>
            <person name="Pfeifer M."/>
            <person name="Jakobsen K.S."/>
            <person name="Wulff B.B."/>
            <person name="Steuernagel B."/>
            <person name="Mayer K.F."/>
            <person name="Olsen O.A."/>
        </authorList>
    </citation>
    <scope>NUCLEOTIDE SEQUENCE [LARGE SCALE GENOMIC DNA]</scope>
    <source>
        <strain evidence="3">cv. AL8/78</strain>
    </source>
</reference>
<sequence length="86" mass="8923">RRRQAGQGGSAYSLRACTRAPPPTSPSQPLSLPTSVSVRLAHASHPHLSPPCLLRPQSDQSASDPNPCPLPSPPTSSKPPPQSPSS</sequence>
<organism evidence="2 3">
    <name type="scientific">Aegilops tauschii subsp. strangulata</name>
    <name type="common">Goatgrass</name>
    <dbReference type="NCBI Taxonomy" id="200361"/>
    <lineage>
        <taxon>Eukaryota</taxon>
        <taxon>Viridiplantae</taxon>
        <taxon>Streptophyta</taxon>
        <taxon>Embryophyta</taxon>
        <taxon>Tracheophyta</taxon>
        <taxon>Spermatophyta</taxon>
        <taxon>Magnoliopsida</taxon>
        <taxon>Liliopsida</taxon>
        <taxon>Poales</taxon>
        <taxon>Poaceae</taxon>
        <taxon>BOP clade</taxon>
        <taxon>Pooideae</taxon>
        <taxon>Triticodae</taxon>
        <taxon>Triticeae</taxon>
        <taxon>Triticinae</taxon>
        <taxon>Aegilops</taxon>
    </lineage>
</organism>
<evidence type="ECO:0000313" key="3">
    <source>
        <dbReference type="Proteomes" id="UP000015105"/>
    </source>
</evidence>
<feature type="compositionally biased region" description="Low complexity" evidence="1">
    <location>
        <begin position="27"/>
        <end position="38"/>
    </location>
</feature>
<reference evidence="2" key="3">
    <citation type="journal article" date="2017" name="Nature">
        <title>Genome sequence of the progenitor of the wheat D genome Aegilops tauschii.</title>
        <authorList>
            <person name="Luo M.C."/>
            <person name="Gu Y.Q."/>
            <person name="Puiu D."/>
            <person name="Wang H."/>
            <person name="Twardziok S.O."/>
            <person name="Deal K.R."/>
            <person name="Huo N."/>
            <person name="Zhu T."/>
            <person name="Wang L."/>
            <person name="Wang Y."/>
            <person name="McGuire P.E."/>
            <person name="Liu S."/>
            <person name="Long H."/>
            <person name="Ramasamy R.K."/>
            <person name="Rodriguez J.C."/>
            <person name="Van S.L."/>
            <person name="Yuan L."/>
            <person name="Wang Z."/>
            <person name="Xia Z."/>
            <person name="Xiao L."/>
            <person name="Anderson O.D."/>
            <person name="Ouyang S."/>
            <person name="Liang Y."/>
            <person name="Zimin A.V."/>
            <person name="Pertea G."/>
            <person name="Qi P."/>
            <person name="Bennetzen J.L."/>
            <person name="Dai X."/>
            <person name="Dawson M.W."/>
            <person name="Muller H.G."/>
            <person name="Kugler K."/>
            <person name="Rivarola-Duarte L."/>
            <person name="Spannagl M."/>
            <person name="Mayer K.F.X."/>
            <person name="Lu F.H."/>
            <person name="Bevan M.W."/>
            <person name="Leroy P."/>
            <person name="Li P."/>
            <person name="You F.M."/>
            <person name="Sun Q."/>
            <person name="Liu Z."/>
            <person name="Lyons E."/>
            <person name="Wicker T."/>
            <person name="Salzberg S.L."/>
            <person name="Devos K.M."/>
            <person name="Dvorak J."/>
        </authorList>
    </citation>
    <scope>NUCLEOTIDE SEQUENCE [LARGE SCALE GENOMIC DNA]</scope>
    <source>
        <strain evidence="2">cv. AL8/78</strain>
    </source>
</reference>
<proteinExistence type="predicted"/>
<feature type="compositionally biased region" description="Pro residues" evidence="1">
    <location>
        <begin position="66"/>
        <end position="86"/>
    </location>
</feature>
<dbReference type="EnsemblPlants" id="AET4Gv20515300.1">
    <property type="protein sequence ID" value="AET4Gv20515300.1"/>
    <property type="gene ID" value="AET4Gv20515300"/>
</dbReference>
<reference evidence="2" key="4">
    <citation type="submission" date="2019-03" db="UniProtKB">
        <authorList>
            <consortium name="EnsemblPlants"/>
        </authorList>
    </citation>
    <scope>IDENTIFICATION</scope>
</reference>
<feature type="region of interest" description="Disordered" evidence="1">
    <location>
        <begin position="1"/>
        <end position="86"/>
    </location>
</feature>
<dbReference type="Gramene" id="AET4Gv20515300.1">
    <property type="protein sequence ID" value="AET4Gv20515300.1"/>
    <property type="gene ID" value="AET4Gv20515300"/>
</dbReference>